<evidence type="ECO:0000313" key="2">
    <source>
        <dbReference type="EMBL" id="TKG28005.1"/>
    </source>
</evidence>
<proteinExistence type="predicted"/>
<comment type="caution">
    <text evidence="1">The sequence shown here is derived from an EMBL/GenBank/DDBJ whole genome shotgun (WGS) entry which is preliminary data.</text>
</comment>
<dbReference type="RefSeq" id="WP_102257414.1">
    <property type="nucleotide sequence ID" value="NZ_MDBP01000014.1"/>
</dbReference>
<protein>
    <submittedName>
        <fullName evidence="1">Uncharacterized protein</fullName>
    </submittedName>
</protein>
<evidence type="ECO:0000313" key="4">
    <source>
        <dbReference type="Proteomes" id="UP000308018"/>
    </source>
</evidence>
<reference evidence="1" key="3">
    <citation type="journal article" date="2018" name="Nature">
        <title>A major lineage of non-tailed dsDNA viruses as unrecognized killers of marine bacteria.</title>
        <authorList>
            <person name="Kauffman K.M."/>
            <person name="Hussain F.A."/>
            <person name="Yang J."/>
            <person name="Arevalo P."/>
            <person name="Brown J.M."/>
            <person name="Chang W.K."/>
            <person name="VanInsberghe D."/>
            <person name="Elsherbini J."/>
            <person name="Sharma R.S."/>
            <person name="Cutler M.B."/>
            <person name="Kelly L."/>
            <person name="Polz M.F."/>
        </authorList>
    </citation>
    <scope>NUCLEOTIDE SEQUENCE</scope>
    <source>
        <strain evidence="1">10N.222.48.A2</strain>
    </source>
</reference>
<name>A0A2N7NN83_9VIBR</name>
<evidence type="ECO:0000313" key="3">
    <source>
        <dbReference type="Proteomes" id="UP000235579"/>
    </source>
</evidence>
<accession>A0A2N7NN83</accession>
<reference evidence="2 4" key="4">
    <citation type="submission" date="2019-04" db="EMBL/GenBank/DDBJ databases">
        <title>A reverse ecology approach based on a biological definition of microbial populations.</title>
        <authorList>
            <person name="Arevalo P."/>
            <person name="Vaninsberghe D."/>
            <person name="Elsherbini J."/>
            <person name="Gore J."/>
            <person name="Polz M."/>
        </authorList>
    </citation>
    <scope>NUCLEOTIDE SEQUENCE [LARGE SCALE GENOMIC DNA]</scope>
    <source>
        <strain evidence="2 4">10N.222.45.A8</strain>
    </source>
</reference>
<dbReference type="AlphaFoldDB" id="A0A2N7NN83"/>
<organism evidence="1 3">
    <name type="scientific">Vibrio tasmaniensis</name>
    <dbReference type="NCBI Taxonomy" id="212663"/>
    <lineage>
        <taxon>Bacteria</taxon>
        <taxon>Pseudomonadati</taxon>
        <taxon>Pseudomonadota</taxon>
        <taxon>Gammaproteobacteria</taxon>
        <taxon>Vibrionales</taxon>
        <taxon>Vibrionaceae</taxon>
        <taxon>Vibrio</taxon>
    </lineage>
</organism>
<gene>
    <name evidence="1" type="ORF">BCS92_05005</name>
    <name evidence="2" type="ORF">FC057_22725</name>
</gene>
<dbReference type="EMBL" id="MDBP01000014">
    <property type="protein sequence ID" value="PMP17767.1"/>
    <property type="molecule type" value="Genomic_DNA"/>
</dbReference>
<evidence type="ECO:0000313" key="1">
    <source>
        <dbReference type="EMBL" id="PMP17767.1"/>
    </source>
</evidence>
<dbReference type="Proteomes" id="UP000235579">
    <property type="component" value="Unassembled WGS sequence"/>
</dbReference>
<dbReference type="EMBL" id="SYVV01000043">
    <property type="protein sequence ID" value="TKG28005.1"/>
    <property type="molecule type" value="Genomic_DNA"/>
</dbReference>
<dbReference type="Proteomes" id="UP000308018">
    <property type="component" value="Unassembled WGS sequence"/>
</dbReference>
<reference evidence="1" key="2">
    <citation type="submission" date="2016-07" db="EMBL/GenBank/DDBJ databases">
        <authorList>
            <person name="Wan K."/>
            <person name="Booth B."/>
            <person name="Spirohn K."/>
            <person name="Hao T."/>
            <person name="Hu Y."/>
            <person name="Calderwood M."/>
            <person name="Hill D."/>
            <person name="Mohr S."/>
            <person name="Vidal M."/>
            <person name="Celniker S."/>
            <person name="Perrimon N."/>
        </authorList>
    </citation>
    <scope>NUCLEOTIDE SEQUENCE</scope>
    <source>
        <strain evidence="1">10N.222.48.A2</strain>
    </source>
</reference>
<sequence>MRKSFFTVNGLKFARTAHFFNSDCVGYFREIKAGIQLFDEQREIQGLICNTDSVFFVTAFKFVSTTRYMNAATDKSKKLINTVDLNHKEEREILEQALNYFYS</sequence>
<reference evidence="3" key="1">
    <citation type="submission" date="2016-07" db="EMBL/GenBank/DDBJ databases">
        <title>Nontailed viruses are major unrecognized killers of bacteria in the ocean.</title>
        <authorList>
            <person name="Kauffman K."/>
            <person name="Hussain F."/>
            <person name="Yang J."/>
            <person name="Arevalo P."/>
            <person name="Brown J."/>
            <person name="Cutler M."/>
            <person name="Kelly L."/>
            <person name="Polz M.F."/>
        </authorList>
    </citation>
    <scope>NUCLEOTIDE SEQUENCE [LARGE SCALE GENOMIC DNA]</scope>
    <source>
        <strain evidence="3">10N.222.48.A2</strain>
    </source>
</reference>